<dbReference type="NCBIfam" id="TIGR00112">
    <property type="entry name" value="proC"/>
    <property type="match status" value="1"/>
</dbReference>
<feature type="domain" description="Pyrroline-5-carboxylate reductase catalytic N-terminal" evidence="8">
    <location>
        <begin position="5"/>
        <end position="97"/>
    </location>
</feature>
<keyword evidence="4" id="KW-0963">Cytoplasm</keyword>
<evidence type="ECO:0000256" key="5">
    <source>
        <dbReference type="NCBIfam" id="TIGR00112"/>
    </source>
</evidence>
<name>A0A1G6DQ94_9BACT</name>
<evidence type="ECO:0000256" key="7">
    <source>
        <dbReference type="RuleBase" id="RU003903"/>
    </source>
</evidence>
<dbReference type="PANTHER" id="PTHR11645">
    <property type="entry name" value="PYRROLINE-5-CARBOXYLATE REDUCTASE"/>
    <property type="match status" value="1"/>
</dbReference>
<dbReference type="PANTHER" id="PTHR11645:SF0">
    <property type="entry name" value="PYRROLINE-5-CARBOXYLATE REDUCTASE 3"/>
    <property type="match status" value="1"/>
</dbReference>
<evidence type="ECO:0000256" key="3">
    <source>
        <dbReference type="ARBA" id="ARBA00023002"/>
    </source>
</evidence>
<dbReference type="Pfam" id="PF14748">
    <property type="entry name" value="P5CR_dimer"/>
    <property type="match status" value="1"/>
</dbReference>
<comment type="similarity">
    <text evidence="1 4 7">Belongs to the pyrroline-5-carboxylate reductase family.</text>
</comment>
<dbReference type="InterPro" id="IPR028939">
    <property type="entry name" value="P5C_Rdtase_cat_N"/>
</dbReference>
<dbReference type="AlphaFoldDB" id="A0A1G6DQ94"/>
<dbReference type="SUPFAM" id="SSF48179">
    <property type="entry name" value="6-phosphogluconate dehydrogenase C-terminal domain-like"/>
    <property type="match status" value="1"/>
</dbReference>
<evidence type="ECO:0000259" key="8">
    <source>
        <dbReference type="Pfam" id="PF03807"/>
    </source>
</evidence>
<evidence type="ECO:0000256" key="2">
    <source>
        <dbReference type="ARBA" id="ARBA00022857"/>
    </source>
</evidence>
<keyword evidence="2 4" id="KW-0521">NADP</keyword>
<proteinExistence type="inferred from homology"/>
<dbReference type="Proteomes" id="UP000198771">
    <property type="component" value="Unassembled WGS sequence"/>
</dbReference>
<dbReference type="PROSITE" id="PS00521">
    <property type="entry name" value="P5CR"/>
    <property type="match status" value="1"/>
</dbReference>
<dbReference type="FunFam" id="1.10.3730.10:FF:000001">
    <property type="entry name" value="Pyrroline-5-carboxylate reductase"/>
    <property type="match status" value="1"/>
</dbReference>
<feature type="binding site" evidence="6">
    <location>
        <begin position="9"/>
        <end position="14"/>
    </location>
    <ligand>
        <name>NADP(+)</name>
        <dbReference type="ChEBI" id="CHEBI:58349"/>
    </ligand>
</feature>
<feature type="domain" description="Pyrroline-5-carboxylate reductase dimerisation" evidence="9">
    <location>
        <begin position="161"/>
        <end position="265"/>
    </location>
</feature>
<evidence type="ECO:0000256" key="6">
    <source>
        <dbReference type="PIRSR" id="PIRSR000193-1"/>
    </source>
</evidence>
<comment type="pathway">
    <text evidence="4 7">Amino-acid biosynthesis; L-proline biosynthesis; L-proline from L-glutamate 5-semialdehyde: step 1/1.</text>
</comment>
<dbReference type="GO" id="GO:0055129">
    <property type="term" value="P:L-proline biosynthetic process"/>
    <property type="evidence" value="ECO:0007669"/>
    <property type="project" value="UniProtKB-UniRule"/>
</dbReference>
<organism evidence="10 11">
    <name type="scientific">Desulfonatronum thiosulfatophilum</name>
    <dbReference type="NCBI Taxonomy" id="617002"/>
    <lineage>
        <taxon>Bacteria</taxon>
        <taxon>Pseudomonadati</taxon>
        <taxon>Thermodesulfobacteriota</taxon>
        <taxon>Desulfovibrionia</taxon>
        <taxon>Desulfovibrionales</taxon>
        <taxon>Desulfonatronaceae</taxon>
        <taxon>Desulfonatronum</taxon>
    </lineage>
</organism>
<feature type="binding site" evidence="6">
    <location>
        <begin position="68"/>
        <end position="71"/>
    </location>
    <ligand>
        <name>NADP(+)</name>
        <dbReference type="ChEBI" id="CHEBI:58349"/>
    </ligand>
</feature>
<dbReference type="EMBL" id="FMXO01000013">
    <property type="protein sequence ID" value="SDB46955.1"/>
    <property type="molecule type" value="Genomic_DNA"/>
</dbReference>
<dbReference type="HAMAP" id="MF_01925">
    <property type="entry name" value="P5C_reductase"/>
    <property type="match status" value="1"/>
</dbReference>
<evidence type="ECO:0000256" key="1">
    <source>
        <dbReference type="ARBA" id="ARBA00005525"/>
    </source>
</evidence>
<dbReference type="EC" id="1.5.1.2" evidence="4 5"/>
<dbReference type="GO" id="GO:0005737">
    <property type="term" value="C:cytoplasm"/>
    <property type="evidence" value="ECO:0007669"/>
    <property type="project" value="UniProtKB-SubCell"/>
</dbReference>
<keyword evidence="3 4" id="KW-0560">Oxidoreductase</keyword>
<dbReference type="UniPathway" id="UPA00098">
    <property type="reaction ID" value="UER00361"/>
</dbReference>
<sequence length="267" mass="28252">MSTLRVGCIGLGNMGAALIKALSHLPDTTIRGFDPDVHKACELESTEGFSAASSMEAVLQDADFVFLAVKPQIMSRVLTDAKPVLRSATCIISIAAGITLEQLQNWSERRCAVVRVMPNTPAMVGSGVTAVCFEDPQLTEAQKEIVLEMLALLGQVHVLAEKDFHAFTALVGSGPAYVYYFMDALVQSGVSAGLSRPLAEQMVAGLLEGSVKLASETGLSLSTLQHMVTSPAGTTIAALNHLDRTATRGAVIDAVHKAEQRSRELGS</sequence>
<dbReference type="STRING" id="617002.SAMN05660653_02278"/>
<evidence type="ECO:0000313" key="11">
    <source>
        <dbReference type="Proteomes" id="UP000198771"/>
    </source>
</evidence>
<evidence type="ECO:0000313" key="10">
    <source>
        <dbReference type="EMBL" id="SDB46955.1"/>
    </source>
</evidence>
<dbReference type="GO" id="GO:0004735">
    <property type="term" value="F:pyrroline-5-carboxylate reductase activity"/>
    <property type="evidence" value="ECO:0007669"/>
    <property type="project" value="UniProtKB-UniRule"/>
</dbReference>
<dbReference type="InterPro" id="IPR029036">
    <property type="entry name" value="P5CR_dimer"/>
</dbReference>
<accession>A0A1G6DQ94</accession>
<dbReference type="InterPro" id="IPR000304">
    <property type="entry name" value="Pyrroline-COOH_reductase"/>
</dbReference>
<dbReference type="Gene3D" id="3.40.50.720">
    <property type="entry name" value="NAD(P)-binding Rossmann-like Domain"/>
    <property type="match status" value="1"/>
</dbReference>
<protein>
    <recommendedName>
        <fullName evidence="4 5">Pyrroline-5-carboxylate reductase</fullName>
        <shortName evidence="4">P5C reductase</shortName>
        <shortName evidence="4">P5CR</shortName>
        <ecNumber evidence="4 5">1.5.1.2</ecNumber>
    </recommendedName>
    <alternativeName>
        <fullName evidence="4">PCA reductase</fullName>
    </alternativeName>
</protein>
<keyword evidence="11" id="KW-1185">Reference proteome</keyword>
<gene>
    <name evidence="4" type="primary">proC</name>
    <name evidence="10" type="ORF">SAMN05660653_02278</name>
</gene>
<reference evidence="10 11" key="1">
    <citation type="submission" date="2016-10" db="EMBL/GenBank/DDBJ databases">
        <authorList>
            <person name="de Groot N.N."/>
        </authorList>
    </citation>
    <scope>NUCLEOTIDE SEQUENCE [LARGE SCALE GENOMIC DNA]</scope>
    <source>
        <strain evidence="10 11">ASO4-2</strain>
    </source>
</reference>
<dbReference type="Pfam" id="PF03807">
    <property type="entry name" value="F420_oxidored"/>
    <property type="match status" value="1"/>
</dbReference>
<keyword evidence="4 7" id="KW-0028">Amino-acid biosynthesis</keyword>
<dbReference type="InterPro" id="IPR053790">
    <property type="entry name" value="P5CR-like_CS"/>
</dbReference>
<dbReference type="InterPro" id="IPR008927">
    <property type="entry name" value="6-PGluconate_DH-like_C_sf"/>
</dbReference>
<dbReference type="InterPro" id="IPR036291">
    <property type="entry name" value="NAD(P)-bd_dom_sf"/>
</dbReference>
<dbReference type="RefSeq" id="WP_244148731.1">
    <property type="nucleotide sequence ID" value="NZ_FMXO01000013.1"/>
</dbReference>
<comment type="subcellular location">
    <subcellularLocation>
        <location evidence="4">Cytoplasm</location>
    </subcellularLocation>
</comment>
<comment type="function">
    <text evidence="4">Catalyzes the reduction of 1-pyrroline-5-carboxylate (PCA) to L-proline.</text>
</comment>
<evidence type="ECO:0000259" key="9">
    <source>
        <dbReference type="Pfam" id="PF14748"/>
    </source>
</evidence>
<evidence type="ECO:0000256" key="4">
    <source>
        <dbReference type="HAMAP-Rule" id="MF_01925"/>
    </source>
</evidence>
<comment type="catalytic activity">
    <reaction evidence="4 7">
        <text>L-proline + NADP(+) = (S)-1-pyrroline-5-carboxylate + NADPH + 2 H(+)</text>
        <dbReference type="Rhea" id="RHEA:14109"/>
        <dbReference type="ChEBI" id="CHEBI:15378"/>
        <dbReference type="ChEBI" id="CHEBI:17388"/>
        <dbReference type="ChEBI" id="CHEBI:57783"/>
        <dbReference type="ChEBI" id="CHEBI:58349"/>
        <dbReference type="ChEBI" id="CHEBI:60039"/>
        <dbReference type="EC" id="1.5.1.2"/>
    </reaction>
</comment>
<dbReference type="SUPFAM" id="SSF51735">
    <property type="entry name" value="NAD(P)-binding Rossmann-fold domains"/>
    <property type="match status" value="1"/>
</dbReference>
<dbReference type="PIRSF" id="PIRSF000193">
    <property type="entry name" value="Pyrrol-5-carb_rd"/>
    <property type="match status" value="1"/>
</dbReference>
<comment type="catalytic activity">
    <reaction evidence="4">
        <text>L-proline + NAD(+) = (S)-1-pyrroline-5-carboxylate + NADH + 2 H(+)</text>
        <dbReference type="Rhea" id="RHEA:14105"/>
        <dbReference type="ChEBI" id="CHEBI:15378"/>
        <dbReference type="ChEBI" id="CHEBI:17388"/>
        <dbReference type="ChEBI" id="CHEBI:57540"/>
        <dbReference type="ChEBI" id="CHEBI:57945"/>
        <dbReference type="ChEBI" id="CHEBI:60039"/>
        <dbReference type="EC" id="1.5.1.2"/>
    </reaction>
</comment>
<dbReference type="Gene3D" id="1.10.3730.10">
    <property type="entry name" value="ProC C-terminal domain-like"/>
    <property type="match status" value="1"/>
</dbReference>
<keyword evidence="4 7" id="KW-0641">Proline biosynthesis</keyword>